<evidence type="ECO:0000256" key="1">
    <source>
        <dbReference type="SAM" id="SignalP"/>
    </source>
</evidence>
<evidence type="ECO:0000313" key="3">
    <source>
        <dbReference type="Proteomes" id="UP000595224"/>
    </source>
</evidence>
<sequence length="423" mass="45800">MKKILTSVIAAAALLFGFAGCSGDLHDKPDGTILQDAGIIGSINDWIAAKMTEVDESTYTYTFVATEETAQFSVQEVFDKWATRWCGNNSAGVPEAAETTKIEPGCDLQKMVYSTEADPTHVQISGLSINSEYRITVKIDDPSTKTLSCKIELTKEGGKPAESAPTPYYFDGLYLVGSCFKIGDMTNLWSFGPANLIYGASVDKKTGIVTYTKDIVAVATEGEMGINDSSWKNKQKGSGVTIAAEAGYVELNGAEEDNFKVSGLKVGSPYRVYIQTTPEKVVSVKIEEICSYTLTFEITGLEEGNAAWINGEFWGSTWPNGWPMAEWKSEPNATLKANIPVAGVDGVATFNEKWNVVSVAKPGEDLSWSFKPVAADSLENFTAEANLVLKPTDNLTCEITSVESCTYKISINALNEKVTVTKQ</sequence>
<proteinExistence type="predicted"/>
<protein>
    <submittedName>
        <fullName evidence="2">Uncharacterized protein</fullName>
    </submittedName>
</protein>
<dbReference type="EMBL" id="CP064936">
    <property type="protein sequence ID" value="QQA01548.1"/>
    <property type="molecule type" value="Genomic_DNA"/>
</dbReference>
<keyword evidence="1" id="KW-0732">Signal</keyword>
<dbReference type="KEGG" id="tper:IWA51_02730"/>
<accession>A0A7T3REI1</accession>
<feature type="chain" id="PRO_5032655638" evidence="1">
    <location>
        <begin position="22"/>
        <end position="423"/>
    </location>
</feature>
<dbReference type="AlphaFoldDB" id="A0A7T3REI1"/>
<name>A0A7T3REI1_9SPIR</name>
<organism evidence="2 3">
    <name type="scientific">Treponema peruense</name>
    <dbReference type="NCBI Taxonomy" id="2787628"/>
    <lineage>
        <taxon>Bacteria</taxon>
        <taxon>Pseudomonadati</taxon>
        <taxon>Spirochaetota</taxon>
        <taxon>Spirochaetia</taxon>
        <taxon>Spirochaetales</taxon>
        <taxon>Treponemataceae</taxon>
        <taxon>Treponema</taxon>
    </lineage>
</organism>
<evidence type="ECO:0000313" key="2">
    <source>
        <dbReference type="EMBL" id="QQA01548.1"/>
    </source>
</evidence>
<gene>
    <name evidence="2" type="ORF">IWA51_02730</name>
</gene>
<keyword evidence="3" id="KW-1185">Reference proteome</keyword>
<feature type="signal peptide" evidence="1">
    <location>
        <begin position="1"/>
        <end position="21"/>
    </location>
</feature>
<dbReference type="RefSeq" id="WP_198443066.1">
    <property type="nucleotide sequence ID" value="NZ_CBCSHE010000010.1"/>
</dbReference>
<dbReference type="PROSITE" id="PS51257">
    <property type="entry name" value="PROKAR_LIPOPROTEIN"/>
    <property type="match status" value="1"/>
</dbReference>
<dbReference type="Proteomes" id="UP000595224">
    <property type="component" value="Chromosome"/>
</dbReference>
<reference evidence="2 3" key="1">
    <citation type="submission" date="2020-11" db="EMBL/GenBank/DDBJ databases">
        <title>Treponema Peruensis nv. sp., first commensal Treponema isolated from human feces.</title>
        <authorList>
            <person name="Belkhou C."/>
            <person name="Raes J."/>
        </authorList>
    </citation>
    <scope>NUCLEOTIDE SEQUENCE [LARGE SCALE GENOMIC DNA]</scope>
    <source>
        <strain evidence="2 3">RCC2812</strain>
    </source>
</reference>